<keyword evidence="11 16" id="KW-0573">Peptidoglycan synthesis</keyword>
<evidence type="ECO:0000256" key="2">
    <source>
        <dbReference type="ARBA" id="ARBA00003921"/>
    </source>
</evidence>
<dbReference type="InterPro" id="IPR016166">
    <property type="entry name" value="FAD-bd_PCMH"/>
</dbReference>
<evidence type="ECO:0000256" key="10">
    <source>
        <dbReference type="ARBA" id="ARBA00022960"/>
    </source>
</evidence>
<keyword evidence="7 16" id="KW-0285">Flavoprotein</keyword>
<proteinExistence type="inferred from homology"/>
<dbReference type="InterPro" id="IPR036635">
    <property type="entry name" value="MurB_C_sf"/>
</dbReference>
<comment type="cofactor">
    <cofactor evidence="1 16">
        <name>FAD</name>
        <dbReference type="ChEBI" id="CHEBI:57692"/>
    </cofactor>
</comment>
<dbReference type="Pfam" id="PF01565">
    <property type="entry name" value="FAD_binding_4"/>
    <property type="match status" value="1"/>
</dbReference>
<comment type="subcellular location">
    <subcellularLocation>
        <location evidence="3 16">Cytoplasm</location>
    </subcellularLocation>
</comment>
<evidence type="ECO:0000313" key="18">
    <source>
        <dbReference type="EMBL" id="PIP74001.1"/>
    </source>
</evidence>
<keyword evidence="13 16" id="KW-0131">Cell cycle</keyword>
<evidence type="ECO:0000313" key="19">
    <source>
        <dbReference type="Proteomes" id="UP000230638"/>
    </source>
</evidence>
<dbReference type="GO" id="GO:0009252">
    <property type="term" value="P:peptidoglycan biosynthetic process"/>
    <property type="evidence" value="ECO:0007669"/>
    <property type="project" value="UniProtKB-UniRule"/>
</dbReference>
<sequence length="342" mass="37238">MFRIVEQAPLAQRTTFRIGGSARYFCEAATVAELKKAIGFARRHGVPFFILGCGSNVLFSDDGFNGLVITMTNRGSSFKQEAESVLAVVEAGENWDSFVGKSTELGLFGIENLSAIPGSVGAAPVQNIGAYGQEVKDTLAWVDVFDTEREEVARLENAECRFGYRDSIFKTEAGRRFVIIQVAFRLCPSGKVITSYRGVLNALEKENISRPTPADMRRIITAIRADKLPDVSRVGTAGSFFKNPVVLGGIATALAEQYPDMPRFRAAADGGVKLSAAWLIEHLSGMKGARRGDAGVYENQAIVLVNTGSARADDILYLAEEIEQKIFARTGIKLEREVQVVQ</sequence>
<comment type="function">
    <text evidence="2 16">Cell wall formation.</text>
</comment>
<evidence type="ECO:0000256" key="1">
    <source>
        <dbReference type="ARBA" id="ARBA00001974"/>
    </source>
</evidence>
<comment type="similarity">
    <text evidence="16">Belongs to the MurB family.</text>
</comment>
<feature type="active site" evidence="16">
    <location>
        <position position="337"/>
    </location>
</feature>
<dbReference type="Gene3D" id="3.30.43.10">
    <property type="entry name" value="Uridine Diphospho-n-acetylenolpyruvylglucosamine Reductase, domain 2"/>
    <property type="match status" value="1"/>
</dbReference>
<evidence type="ECO:0000256" key="7">
    <source>
        <dbReference type="ARBA" id="ARBA00022630"/>
    </source>
</evidence>
<dbReference type="GO" id="GO:0051301">
    <property type="term" value="P:cell division"/>
    <property type="evidence" value="ECO:0007669"/>
    <property type="project" value="UniProtKB-KW"/>
</dbReference>
<dbReference type="EMBL" id="PCTL01000001">
    <property type="protein sequence ID" value="PIP74001.1"/>
    <property type="molecule type" value="Genomic_DNA"/>
</dbReference>
<evidence type="ECO:0000256" key="5">
    <source>
        <dbReference type="ARBA" id="ARBA00022490"/>
    </source>
</evidence>
<dbReference type="Pfam" id="PF02873">
    <property type="entry name" value="MurB_C"/>
    <property type="match status" value="1"/>
</dbReference>
<evidence type="ECO:0000256" key="9">
    <source>
        <dbReference type="ARBA" id="ARBA00022857"/>
    </source>
</evidence>
<dbReference type="GO" id="GO:0005829">
    <property type="term" value="C:cytosol"/>
    <property type="evidence" value="ECO:0007669"/>
    <property type="project" value="TreeGrafter"/>
</dbReference>
<dbReference type="Gene3D" id="3.30.465.10">
    <property type="match status" value="1"/>
</dbReference>
<evidence type="ECO:0000259" key="17">
    <source>
        <dbReference type="PROSITE" id="PS51387"/>
    </source>
</evidence>
<dbReference type="InterPro" id="IPR016167">
    <property type="entry name" value="FAD-bd_PCMH_sub1"/>
</dbReference>
<dbReference type="InterPro" id="IPR011601">
    <property type="entry name" value="MurB_C"/>
</dbReference>
<evidence type="ECO:0000256" key="15">
    <source>
        <dbReference type="ARBA" id="ARBA00048914"/>
    </source>
</evidence>
<organism evidence="18 19">
    <name type="scientific">Candidatus Lloydbacteria bacterium CG22_combo_CG10-13_8_21_14_all_47_15</name>
    <dbReference type="NCBI Taxonomy" id="1974635"/>
    <lineage>
        <taxon>Bacteria</taxon>
        <taxon>Candidatus Lloydiibacteriota</taxon>
    </lineage>
</organism>
<keyword evidence="5 16" id="KW-0963">Cytoplasm</keyword>
<evidence type="ECO:0000256" key="12">
    <source>
        <dbReference type="ARBA" id="ARBA00023002"/>
    </source>
</evidence>
<feature type="active site" description="Proton donor" evidence="16">
    <location>
        <position position="239"/>
    </location>
</feature>
<dbReference type="NCBIfam" id="TIGR00179">
    <property type="entry name" value="murB"/>
    <property type="match status" value="1"/>
</dbReference>
<keyword evidence="12 16" id="KW-0560">Oxidoreductase</keyword>
<dbReference type="GO" id="GO:0071949">
    <property type="term" value="F:FAD binding"/>
    <property type="evidence" value="ECO:0007669"/>
    <property type="project" value="InterPro"/>
</dbReference>
<dbReference type="InterPro" id="IPR003170">
    <property type="entry name" value="MurB"/>
</dbReference>
<feature type="domain" description="FAD-binding PCMH-type" evidence="17">
    <location>
        <begin position="17"/>
        <end position="189"/>
    </location>
</feature>
<dbReference type="InterPro" id="IPR016169">
    <property type="entry name" value="FAD-bd_PCMH_sub2"/>
</dbReference>
<dbReference type="Proteomes" id="UP000230638">
    <property type="component" value="Unassembled WGS sequence"/>
</dbReference>
<keyword evidence="6 16" id="KW-0132">Cell division</keyword>
<dbReference type="SUPFAM" id="SSF56194">
    <property type="entry name" value="Uridine diphospho-N-Acetylenolpyruvylglucosamine reductase, MurB, C-terminal domain"/>
    <property type="match status" value="1"/>
</dbReference>
<evidence type="ECO:0000256" key="14">
    <source>
        <dbReference type="ARBA" id="ARBA00023316"/>
    </source>
</evidence>
<dbReference type="EC" id="1.3.1.98" evidence="16"/>
<evidence type="ECO:0000256" key="11">
    <source>
        <dbReference type="ARBA" id="ARBA00022984"/>
    </source>
</evidence>
<dbReference type="GO" id="GO:0008360">
    <property type="term" value="P:regulation of cell shape"/>
    <property type="evidence" value="ECO:0007669"/>
    <property type="project" value="UniProtKB-KW"/>
</dbReference>
<name>A0A2H0CW88_9BACT</name>
<reference evidence="18 19" key="1">
    <citation type="submission" date="2017-09" db="EMBL/GenBank/DDBJ databases">
        <title>Depth-based differentiation of microbial function through sediment-hosted aquifers and enrichment of novel symbionts in the deep terrestrial subsurface.</title>
        <authorList>
            <person name="Probst A.J."/>
            <person name="Ladd B."/>
            <person name="Jarett J.K."/>
            <person name="Geller-Mcgrath D.E."/>
            <person name="Sieber C.M."/>
            <person name="Emerson J.B."/>
            <person name="Anantharaman K."/>
            <person name="Thomas B.C."/>
            <person name="Malmstrom R."/>
            <person name="Stieglmeier M."/>
            <person name="Klingl A."/>
            <person name="Woyke T."/>
            <person name="Ryan C.M."/>
            <person name="Banfield J.F."/>
        </authorList>
    </citation>
    <scope>NUCLEOTIDE SEQUENCE [LARGE SCALE GENOMIC DNA]</scope>
    <source>
        <strain evidence="18">CG22_combo_CG10-13_8_21_14_all_47_15</strain>
    </source>
</reference>
<comment type="pathway">
    <text evidence="4 16">Cell wall biogenesis; peptidoglycan biosynthesis.</text>
</comment>
<dbReference type="InterPro" id="IPR006094">
    <property type="entry name" value="Oxid_FAD_bind_N"/>
</dbReference>
<dbReference type="HAMAP" id="MF_00037">
    <property type="entry name" value="MurB"/>
    <property type="match status" value="1"/>
</dbReference>
<keyword evidence="14 16" id="KW-0961">Cell wall biogenesis/degradation</keyword>
<accession>A0A2H0CW88</accession>
<dbReference type="PROSITE" id="PS51387">
    <property type="entry name" value="FAD_PCMH"/>
    <property type="match status" value="1"/>
</dbReference>
<evidence type="ECO:0000256" key="6">
    <source>
        <dbReference type="ARBA" id="ARBA00022618"/>
    </source>
</evidence>
<dbReference type="NCBIfam" id="NF010478">
    <property type="entry name" value="PRK13903.1"/>
    <property type="match status" value="1"/>
</dbReference>
<dbReference type="PANTHER" id="PTHR21071">
    <property type="entry name" value="UDP-N-ACETYLENOLPYRUVOYLGLUCOSAMINE REDUCTASE"/>
    <property type="match status" value="1"/>
</dbReference>
<dbReference type="GO" id="GO:0008762">
    <property type="term" value="F:UDP-N-acetylmuramate dehydrogenase activity"/>
    <property type="evidence" value="ECO:0007669"/>
    <property type="project" value="UniProtKB-UniRule"/>
</dbReference>
<feature type="active site" evidence="16">
    <location>
        <position position="165"/>
    </location>
</feature>
<dbReference type="NCBIfam" id="NF000755">
    <property type="entry name" value="PRK00046.1"/>
    <property type="match status" value="1"/>
</dbReference>
<dbReference type="InterPro" id="IPR036318">
    <property type="entry name" value="FAD-bd_PCMH-like_sf"/>
</dbReference>
<keyword evidence="8 16" id="KW-0274">FAD</keyword>
<comment type="catalytic activity">
    <reaction evidence="15 16">
        <text>UDP-N-acetyl-alpha-D-muramate + NADP(+) = UDP-N-acetyl-3-O-(1-carboxyvinyl)-alpha-D-glucosamine + NADPH + H(+)</text>
        <dbReference type="Rhea" id="RHEA:12248"/>
        <dbReference type="ChEBI" id="CHEBI:15378"/>
        <dbReference type="ChEBI" id="CHEBI:57783"/>
        <dbReference type="ChEBI" id="CHEBI:58349"/>
        <dbReference type="ChEBI" id="CHEBI:68483"/>
        <dbReference type="ChEBI" id="CHEBI:70757"/>
        <dbReference type="EC" id="1.3.1.98"/>
    </reaction>
</comment>
<evidence type="ECO:0000256" key="4">
    <source>
        <dbReference type="ARBA" id="ARBA00004752"/>
    </source>
</evidence>
<dbReference type="AlphaFoldDB" id="A0A2H0CW88"/>
<gene>
    <name evidence="16" type="primary">murB</name>
    <name evidence="18" type="ORF">COW88_00290</name>
</gene>
<evidence type="ECO:0000256" key="3">
    <source>
        <dbReference type="ARBA" id="ARBA00004496"/>
    </source>
</evidence>
<protein>
    <recommendedName>
        <fullName evidence="16">UDP-N-acetylenolpyruvoylglucosamine reductase</fullName>
        <ecNumber evidence="16">1.3.1.98</ecNumber>
    </recommendedName>
    <alternativeName>
        <fullName evidence="16">UDP-N-acetylmuramate dehydrogenase</fullName>
    </alternativeName>
</protein>
<evidence type="ECO:0000256" key="8">
    <source>
        <dbReference type="ARBA" id="ARBA00022827"/>
    </source>
</evidence>
<keyword evidence="9 16" id="KW-0521">NADP</keyword>
<dbReference type="SUPFAM" id="SSF56176">
    <property type="entry name" value="FAD-binding/transporter-associated domain-like"/>
    <property type="match status" value="1"/>
</dbReference>
<comment type="caution">
    <text evidence="18">The sequence shown here is derived from an EMBL/GenBank/DDBJ whole genome shotgun (WGS) entry which is preliminary data.</text>
</comment>
<keyword evidence="10 16" id="KW-0133">Cell shape</keyword>
<evidence type="ECO:0000256" key="16">
    <source>
        <dbReference type="HAMAP-Rule" id="MF_00037"/>
    </source>
</evidence>
<evidence type="ECO:0000256" key="13">
    <source>
        <dbReference type="ARBA" id="ARBA00023306"/>
    </source>
</evidence>
<dbReference type="GO" id="GO:0071555">
    <property type="term" value="P:cell wall organization"/>
    <property type="evidence" value="ECO:0007669"/>
    <property type="project" value="UniProtKB-KW"/>
</dbReference>
<dbReference type="UniPathway" id="UPA00219"/>
<dbReference type="Gene3D" id="3.90.78.10">
    <property type="entry name" value="UDP-N-acetylenolpyruvoylglucosamine reductase, C-terminal domain"/>
    <property type="match status" value="1"/>
</dbReference>
<dbReference type="PANTHER" id="PTHR21071:SF4">
    <property type="entry name" value="UDP-N-ACETYLENOLPYRUVOYLGLUCOSAMINE REDUCTASE"/>
    <property type="match status" value="1"/>
</dbReference>